<protein>
    <submittedName>
        <fullName evidence="1">Uncharacterized protein</fullName>
    </submittedName>
</protein>
<sequence length="80" mass="9127">MGRGCKLDPTLDVQLQLELPVDGSIVTGSVYTADWRDVCKQLLEKVPKMIYGARIDMNWLRRNSSGFDEDSSEVQREQHT</sequence>
<comment type="caution">
    <text evidence="1">The sequence shown here is derived from an EMBL/GenBank/DDBJ whole genome shotgun (WGS) entry which is preliminary data.</text>
</comment>
<organism evidence="1 2">
    <name type="scientific">Gossypium aridum</name>
    <name type="common">American cotton</name>
    <name type="synonym">Erioxylum aridum</name>
    <dbReference type="NCBI Taxonomy" id="34290"/>
    <lineage>
        <taxon>Eukaryota</taxon>
        <taxon>Viridiplantae</taxon>
        <taxon>Streptophyta</taxon>
        <taxon>Embryophyta</taxon>
        <taxon>Tracheophyta</taxon>
        <taxon>Spermatophyta</taxon>
        <taxon>Magnoliopsida</taxon>
        <taxon>eudicotyledons</taxon>
        <taxon>Gunneridae</taxon>
        <taxon>Pentapetalae</taxon>
        <taxon>rosids</taxon>
        <taxon>malvids</taxon>
        <taxon>Malvales</taxon>
        <taxon>Malvaceae</taxon>
        <taxon>Malvoideae</taxon>
        <taxon>Gossypium</taxon>
    </lineage>
</organism>
<dbReference type="EMBL" id="JABFAA010000011">
    <property type="protein sequence ID" value="MBA0696245.1"/>
    <property type="molecule type" value="Genomic_DNA"/>
</dbReference>
<evidence type="ECO:0000313" key="2">
    <source>
        <dbReference type="Proteomes" id="UP000593577"/>
    </source>
</evidence>
<accession>A0A7J8Y9I4</accession>
<evidence type="ECO:0000313" key="1">
    <source>
        <dbReference type="EMBL" id="MBA0696245.1"/>
    </source>
</evidence>
<proteinExistence type="predicted"/>
<gene>
    <name evidence="1" type="ORF">Goari_002818</name>
</gene>
<keyword evidence="2" id="KW-1185">Reference proteome</keyword>
<name>A0A7J8Y9I4_GOSAI</name>
<dbReference type="Proteomes" id="UP000593577">
    <property type="component" value="Unassembled WGS sequence"/>
</dbReference>
<dbReference type="AlphaFoldDB" id="A0A7J8Y9I4"/>
<reference evidence="1 2" key="1">
    <citation type="journal article" date="2019" name="Genome Biol. Evol.">
        <title>Insights into the evolution of the New World diploid cottons (Gossypium, subgenus Houzingenia) based on genome sequencing.</title>
        <authorList>
            <person name="Grover C.E."/>
            <person name="Arick M.A. 2nd"/>
            <person name="Thrash A."/>
            <person name="Conover J.L."/>
            <person name="Sanders W.S."/>
            <person name="Peterson D.G."/>
            <person name="Frelichowski J.E."/>
            <person name="Scheffler J.A."/>
            <person name="Scheffler B.E."/>
            <person name="Wendel J.F."/>
        </authorList>
    </citation>
    <scope>NUCLEOTIDE SEQUENCE [LARGE SCALE GENOMIC DNA]</scope>
    <source>
        <strain evidence="1">185</strain>
        <tissue evidence="1">Leaf</tissue>
    </source>
</reference>